<dbReference type="InterPro" id="IPR036457">
    <property type="entry name" value="PPM-type-like_dom_sf"/>
</dbReference>
<dbReference type="EMBL" id="SDHZ01000002">
    <property type="protein sequence ID" value="RXK82808.1"/>
    <property type="molecule type" value="Genomic_DNA"/>
</dbReference>
<accession>A0A4Q1D3D7</accession>
<keyword evidence="2" id="KW-0808">Transferase</keyword>
<keyword evidence="3" id="KW-1185">Reference proteome</keyword>
<evidence type="ECO:0000259" key="1">
    <source>
        <dbReference type="Pfam" id="PF13581"/>
    </source>
</evidence>
<protein>
    <submittedName>
        <fullName evidence="2">Serine/threonine protein kinase</fullName>
    </submittedName>
</protein>
<dbReference type="PANTHER" id="PTHR35801">
    <property type="entry name" value="PHOSPHOSERINE PHOSPHATASE RSBX"/>
    <property type="match status" value="1"/>
</dbReference>
<evidence type="ECO:0000313" key="3">
    <source>
        <dbReference type="Proteomes" id="UP000290545"/>
    </source>
</evidence>
<dbReference type="Pfam" id="PF13581">
    <property type="entry name" value="HATPase_c_2"/>
    <property type="match status" value="1"/>
</dbReference>
<dbReference type="GO" id="GO:0004674">
    <property type="term" value="F:protein serine/threonine kinase activity"/>
    <property type="evidence" value="ECO:0007669"/>
    <property type="project" value="UniProtKB-KW"/>
</dbReference>
<reference evidence="2 3" key="1">
    <citation type="submission" date="2019-01" db="EMBL/GenBank/DDBJ databases">
        <title>Filimonas sp. strain TTM-71.</title>
        <authorList>
            <person name="Chen W.-M."/>
        </authorList>
    </citation>
    <scope>NUCLEOTIDE SEQUENCE [LARGE SCALE GENOMIC DNA]</scope>
    <source>
        <strain evidence="2 3">TTM-71</strain>
    </source>
</reference>
<dbReference type="CDD" id="cd16934">
    <property type="entry name" value="HATPase_RsbT-like"/>
    <property type="match status" value="1"/>
</dbReference>
<sequence>MARMHHQFFNVADRSYLAIIKKDIHSLAVQLPFSSNQLAEIDIIVAELTSNLIKYAKEGQLLVKLIDEDDRQGIEILSIDQGPGMSDVSRMQEDGVSTGTSLGQGLGAIKRLSHEFQVYSVKGWGTIVLTRVWTKAPSFIKPRKLFEVQSVVVPKPGETGCGDGMAYKKTGNHLLIFSGDALGHGEDAGEVMEKAVKAFHDSPETSPAATLRFMHTEVRKTRGLVACVASFSFREKKWTIAGVGNISIRSGNFEFSKGYFSYNGIVGLNIPGSMKDQEIICEPHQRLVFCSDGLKSRWELPKLAGIYKYDPIILAAALYKDYARNTDDMSVIVGKINVS</sequence>
<evidence type="ECO:0000313" key="2">
    <source>
        <dbReference type="EMBL" id="RXK82808.1"/>
    </source>
</evidence>
<organism evidence="2 3">
    <name type="scientific">Filimonas effusa</name>
    <dbReference type="NCBI Taxonomy" id="2508721"/>
    <lineage>
        <taxon>Bacteria</taxon>
        <taxon>Pseudomonadati</taxon>
        <taxon>Bacteroidota</taxon>
        <taxon>Chitinophagia</taxon>
        <taxon>Chitinophagales</taxon>
        <taxon>Chitinophagaceae</taxon>
        <taxon>Filimonas</taxon>
    </lineage>
</organism>
<dbReference type="SUPFAM" id="SSF81606">
    <property type="entry name" value="PP2C-like"/>
    <property type="match status" value="1"/>
</dbReference>
<keyword evidence="2" id="KW-0418">Kinase</keyword>
<dbReference type="InterPro" id="IPR036890">
    <property type="entry name" value="HATPase_C_sf"/>
</dbReference>
<dbReference type="Proteomes" id="UP000290545">
    <property type="component" value="Unassembled WGS sequence"/>
</dbReference>
<dbReference type="SUPFAM" id="SSF55874">
    <property type="entry name" value="ATPase domain of HSP90 chaperone/DNA topoisomerase II/histidine kinase"/>
    <property type="match status" value="1"/>
</dbReference>
<keyword evidence="2" id="KW-0723">Serine/threonine-protein kinase</keyword>
<dbReference type="Gene3D" id="3.60.40.10">
    <property type="entry name" value="PPM-type phosphatase domain"/>
    <property type="match status" value="1"/>
</dbReference>
<name>A0A4Q1D3D7_9BACT</name>
<feature type="domain" description="Histidine kinase/HSP90-like ATPase" evidence="1">
    <location>
        <begin position="15"/>
        <end position="128"/>
    </location>
</feature>
<gene>
    <name evidence="2" type="ORF">ESB13_11760</name>
</gene>
<proteinExistence type="predicted"/>
<dbReference type="RefSeq" id="WP_129003501.1">
    <property type="nucleotide sequence ID" value="NZ_SDHZ01000002.1"/>
</dbReference>
<dbReference type="PANTHER" id="PTHR35801:SF1">
    <property type="entry name" value="PHOSPHOSERINE PHOSPHATASE RSBX"/>
    <property type="match status" value="1"/>
</dbReference>
<dbReference type="InterPro" id="IPR039248">
    <property type="entry name" value="Ptase_RsbX"/>
</dbReference>
<dbReference type="InterPro" id="IPR003594">
    <property type="entry name" value="HATPase_dom"/>
</dbReference>
<comment type="caution">
    <text evidence="2">The sequence shown here is derived from an EMBL/GenBank/DDBJ whole genome shotgun (WGS) entry which is preliminary data.</text>
</comment>
<dbReference type="Gene3D" id="3.30.565.10">
    <property type="entry name" value="Histidine kinase-like ATPase, C-terminal domain"/>
    <property type="match status" value="1"/>
</dbReference>
<dbReference type="AlphaFoldDB" id="A0A4Q1D3D7"/>
<dbReference type="OrthoDB" id="479131at2"/>